<dbReference type="PROSITE" id="PS50240">
    <property type="entry name" value="TRYPSIN_DOM"/>
    <property type="match status" value="1"/>
</dbReference>
<keyword evidence="6" id="KW-1185">Reference proteome</keyword>
<evidence type="ECO:0000313" key="6">
    <source>
        <dbReference type="Proteomes" id="UP001595833"/>
    </source>
</evidence>
<dbReference type="SMART" id="SM00020">
    <property type="entry name" value="Tryp_SPc"/>
    <property type="match status" value="1"/>
</dbReference>
<dbReference type="InterPro" id="IPR043504">
    <property type="entry name" value="Peptidase_S1_PA_chymotrypsin"/>
</dbReference>
<name>A0ABV9XYW3_9PSEU</name>
<comment type="similarity">
    <text evidence="1">Belongs to the peptidase S1 family.</text>
</comment>
<reference evidence="6" key="1">
    <citation type="journal article" date="2019" name="Int. J. Syst. Evol. Microbiol.">
        <title>The Global Catalogue of Microorganisms (GCM) 10K type strain sequencing project: providing services to taxonomists for standard genome sequencing and annotation.</title>
        <authorList>
            <consortium name="The Broad Institute Genomics Platform"/>
            <consortium name="The Broad Institute Genome Sequencing Center for Infectious Disease"/>
            <person name="Wu L."/>
            <person name="Ma J."/>
        </authorList>
    </citation>
    <scope>NUCLEOTIDE SEQUENCE [LARGE SCALE GENOMIC DNA]</scope>
    <source>
        <strain evidence="6">KCTC 12848</strain>
    </source>
</reference>
<feature type="signal peptide" evidence="3">
    <location>
        <begin position="1"/>
        <end position="32"/>
    </location>
</feature>
<dbReference type="InterPro" id="IPR001254">
    <property type="entry name" value="Trypsin_dom"/>
</dbReference>
<evidence type="ECO:0000256" key="3">
    <source>
        <dbReference type="SAM" id="SignalP"/>
    </source>
</evidence>
<dbReference type="InterPro" id="IPR001314">
    <property type="entry name" value="Peptidase_S1A"/>
</dbReference>
<dbReference type="PRINTS" id="PR00722">
    <property type="entry name" value="CHYMOTRYPSIN"/>
</dbReference>
<dbReference type="PANTHER" id="PTHR24276:SF98">
    <property type="entry name" value="FI18310P1-RELATED"/>
    <property type="match status" value="1"/>
</dbReference>
<dbReference type="Proteomes" id="UP001595833">
    <property type="component" value="Unassembled WGS sequence"/>
</dbReference>
<comment type="caution">
    <text evidence="5">The sequence shown here is derived from an EMBL/GenBank/DDBJ whole genome shotgun (WGS) entry which is preliminary data.</text>
</comment>
<protein>
    <submittedName>
        <fullName evidence="5">S1 family peptidase</fullName>
    </submittedName>
</protein>
<keyword evidence="3" id="KW-0732">Signal</keyword>
<dbReference type="Pfam" id="PF00089">
    <property type="entry name" value="Trypsin"/>
    <property type="match status" value="1"/>
</dbReference>
<organism evidence="5 6">
    <name type="scientific">Saccharothrix xinjiangensis</name>
    <dbReference type="NCBI Taxonomy" id="204798"/>
    <lineage>
        <taxon>Bacteria</taxon>
        <taxon>Bacillati</taxon>
        <taxon>Actinomycetota</taxon>
        <taxon>Actinomycetes</taxon>
        <taxon>Pseudonocardiales</taxon>
        <taxon>Pseudonocardiaceae</taxon>
        <taxon>Saccharothrix</taxon>
    </lineage>
</organism>
<sequence length="243" mass="24543">MRGSSTRAAAAAALVVALVAALAGPTAPGAHAIVRGQPGSQIYFAASVQDRAGGHFCGGSLIDPSWVLTAKHCLQGRAIETVQLRTGTPHHNSGGTLHVPVLIRHHPSADLALVRLGGTSSGRPVPIAAASPPVGTRTLILGWGSTCVNTWCASAVVHELPTSVLSDGACAADVTTICTDNPYGGGNCVGDDGSPQVQGSTSSWELVGTALRPSFPTCGSAPSTYLDVTAFRGWINSMTGIGS</sequence>
<feature type="domain" description="Peptidase S1" evidence="4">
    <location>
        <begin position="33"/>
        <end position="240"/>
    </location>
</feature>
<keyword evidence="2" id="KW-1015">Disulfide bond</keyword>
<dbReference type="SUPFAM" id="SSF50494">
    <property type="entry name" value="Trypsin-like serine proteases"/>
    <property type="match status" value="1"/>
</dbReference>
<evidence type="ECO:0000256" key="2">
    <source>
        <dbReference type="ARBA" id="ARBA00023157"/>
    </source>
</evidence>
<dbReference type="PANTHER" id="PTHR24276">
    <property type="entry name" value="POLYSERASE-RELATED"/>
    <property type="match status" value="1"/>
</dbReference>
<proteinExistence type="inferred from homology"/>
<dbReference type="Gene3D" id="2.40.10.10">
    <property type="entry name" value="Trypsin-like serine proteases"/>
    <property type="match status" value="1"/>
</dbReference>
<dbReference type="InterPro" id="IPR050430">
    <property type="entry name" value="Peptidase_S1"/>
</dbReference>
<dbReference type="EMBL" id="JBHSJB010000012">
    <property type="protein sequence ID" value="MFC5055356.1"/>
    <property type="molecule type" value="Genomic_DNA"/>
</dbReference>
<evidence type="ECO:0000256" key="1">
    <source>
        <dbReference type="ARBA" id="ARBA00007664"/>
    </source>
</evidence>
<accession>A0ABV9XYW3</accession>
<gene>
    <name evidence="5" type="ORF">ACFPFM_16480</name>
</gene>
<dbReference type="RefSeq" id="WP_344040411.1">
    <property type="nucleotide sequence ID" value="NZ_BAAAKE010000022.1"/>
</dbReference>
<feature type="chain" id="PRO_5047067975" evidence="3">
    <location>
        <begin position="33"/>
        <end position="243"/>
    </location>
</feature>
<dbReference type="InterPro" id="IPR009003">
    <property type="entry name" value="Peptidase_S1_PA"/>
</dbReference>
<evidence type="ECO:0000259" key="4">
    <source>
        <dbReference type="PROSITE" id="PS50240"/>
    </source>
</evidence>
<evidence type="ECO:0000313" key="5">
    <source>
        <dbReference type="EMBL" id="MFC5055356.1"/>
    </source>
</evidence>